<reference evidence="7" key="2">
    <citation type="journal article" date="2024" name="Environ. Microbiol.">
        <title>Genome analysis and description of Tunturibacter gen. nov. expands the diversity of Terriglobia in tundra soils.</title>
        <authorList>
            <person name="Messyasz A."/>
            <person name="Mannisto M.K."/>
            <person name="Kerkhof L.J."/>
            <person name="Haggblom M.M."/>
        </authorList>
    </citation>
    <scope>NUCLEOTIDE SEQUENCE</scope>
    <source>
        <strain evidence="7">M8UP39</strain>
    </source>
</reference>
<feature type="transmembrane region" description="Helical" evidence="5">
    <location>
        <begin position="74"/>
        <end position="99"/>
    </location>
</feature>
<feature type="transmembrane region" description="Helical" evidence="5">
    <location>
        <begin position="467"/>
        <end position="485"/>
    </location>
</feature>
<feature type="transmembrane region" description="Helical" evidence="5">
    <location>
        <begin position="440"/>
        <end position="460"/>
    </location>
</feature>
<feature type="transmembrane region" description="Helical" evidence="5">
    <location>
        <begin position="106"/>
        <end position="131"/>
    </location>
</feature>
<dbReference type="RefSeq" id="WP_423248045.1">
    <property type="nucleotide sequence ID" value="NZ_CP132938.1"/>
</dbReference>
<dbReference type="PANTHER" id="PTHR43317:SF1">
    <property type="entry name" value="THERMOSPERMINE SYNTHASE ACAULIS5"/>
    <property type="match status" value="1"/>
</dbReference>
<organism evidence="7">
    <name type="scientific">Tunturiibacter gelidiferens</name>
    <dbReference type="NCBI Taxonomy" id="3069689"/>
    <lineage>
        <taxon>Bacteria</taxon>
        <taxon>Pseudomonadati</taxon>
        <taxon>Acidobacteriota</taxon>
        <taxon>Terriglobia</taxon>
        <taxon>Terriglobales</taxon>
        <taxon>Acidobacteriaceae</taxon>
        <taxon>Tunturiibacter</taxon>
    </lineage>
</organism>
<evidence type="ECO:0000256" key="5">
    <source>
        <dbReference type="SAM" id="Phobius"/>
    </source>
</evidence>
<evidence type="ECO:0000259" key="6">
    <source>
        <dbReference type="PROSITE" id="PS51006"/>
    </source>
</evidence>
<reference evidence="7" key="1">
    <citation type="submission" date="2023-08" db="EMBL/GenBank/DDBJ databases">
        <authorList>
            <person name="Messyasz A."/>
            <person name="Mannisto M.K."/>
            <person name="Kerkhof L.J."/>
            <person name="Haggblom M."/>
        </authorList>
    </citation>
    <scope>NUCLEOTIDE SEQUENCE</scope>
    <source>
        <strain evidence="7">M8UP39</strain>
    </source>
</reference>
<dbReference type="InterPro" id="IPR036259">
    <property type="entry name" value="MFS_trans_sf"/>
</dbReference>
<keyword evidence="5" id="KW-1133">Transmembrane helix</keyword>
<feature type="transmembrane region" description="Helical" evidence="5">
    <location>
        <begin position="184"/>
        <end position="208"/>
    </location>
</feature>
<dbReference type="EMBL" id="CP132938">
    <property type="protein sequence ID" value="XCB22505.1"/>
    <property type="molecule type" value="Genomic_DNA"/>
</dbReference>
<dbReference type="InterPro" id="IPR030374">
    <property type="entry name" value="PABS"/>
</dbReference>
<dbReference type="AlphaFoldDB" id="A0AAU7Z0W2"/>
<dbReference type="SUPFAM" id="SSF103473">
    <property type="entry name" value="MFS general substrate transporter"/>
    <property type="match status" value="1"/>
</dbReference>
<evidence type="ECO:0000256" key="4">
    <source>
        <dbReference type="PROSITE-ProRule" id="PRU00354"/>
    </source>
</evidence>
<dbReference type="PANTHER" id="PTHR43317">
    <property type="entry name" value="THERMOSPERMINE SYNTHASE ACAULIS5"/>
    <property type="match status" value="1"/>
</dbReference>
<protein>
    <submittedName>
        <fullName evidence="7">Fused MFS/spermidine synthase</fullName>
    </submittedName>
</protein>
<gene>
    <name evidence="7" type="ORF">RBB81_00895</name>
</gene>
<accession>A0AAU7Z0W2</accession>
<dbReference type="SUPFAM" id="SSF53335">
    <property type="entry name" value="S-adenosyl-L-methionine-dependent methyltransferases"/>
    <property type="match status" value="1"/>
</dbReference>
<feature type="transmembrane region" description="Helical" evidence="5">
    <location>
        <begin position="143"/>
        <end position="164"/>
    </location>
</feature>
<feature type="transmembrane region" description="Helical" evidence="5">
    <location>
        <begin position="214"/>
        <end position="232"/>
    </location>
</feature>
<feature type="transmembrane region" description="Helical" evidence="5">
    <location>
        <begin position="412"/>
        <end position="434"/>
    </location>
</feature>
<evidence type="ECO:0000256" key="2">
    <source>
        <dbReference type="ARBA" id="ARBA00022679"/>
    </source>
</evidence>
<keyword evidence="3 4" id="KW-0620">Polyamine biosynthesis</keyword>
<evidence type="ECO:0000256" key="3">
    <source>
        <dbReference type="ARBA" id="ARBA00023115"/>
    </source>
</evidence>
<feature type="transmembrane region" description="Helical" evidence="5">
    <location>
        <begin position="289"/>
        <end position="311"/>
    </location>
</feature>
<dbReference type="Gene3D" id="3.40.50.150">
    <property type="entry name" value="Vaccinia Virus protein VP39"/>
    <property type="match status" value="1"/>
</dbReference>
<dbReference type="Gene3D" id="1.20.1250.20">
    <property type="entry name" value="MFS general substrate transporter like domains"/>
    <property type="match status" value="1"/>
</dbReference>
<comment type="similarity">
    <text evidence="1">Belongs to the spermidine/spermine synthase family.</text>
</comment>
<sequence length="863" mass="92737">MPRAESAFPSVLNRRDKGGKRRRKEPVKEEASAGFLDRLRTLLFGFVLFLSGSAAIIFQVLWIRQLSLVVGIEVYSITIAISAFFAGLAAGGAIFGHLVDRWSRPLLLYALLEIGIALASVVATIALAHSAEPFITIQTHAGLLAWVLPFLLVGAPAFLMGGTLPVAIRSQTLGRRQIAQAGGWVYAANTAGGIAGALSSSFVFLPWLGVRGTALAAGALNLGAASLVLILVRRASMSSPEAAKEKVRTASPPSKSRVALALYAIAGGIALGYEVVWSQTMPQFMSTRVFAFSLVLATYLAGLVVGSALYARFSHKIRDTWGVFGFLISAAGLVAQFEITLLNLWQLRVQIEAGDLVYAVAGSEFARMCTHFLVASIGIVFVPTVLLGAAFPAVLRLTAGVEHAGRDAGTVLAVNTAGGIAGTLLTGFLLVPTLGLVRTLSVLAILAATVGALAVLLGLSVSGKLRLAVYVVALIAVAGAIFTPPDRLARLLLTTRGGGNLIFYQESGGGTVAVADQRSGDNVFRRLYIQGVSNSGDAMPSLRYMRLQAMLPLIIHHGETQSALVIGFGTGITAGAVLHYPGLQRRVCVELLPAVVRAGDLFPENYKAGSDPRMQLRIGDGRQELLRTAERYDLITLEPPPPSAEGVVNLYSTDFYKLAGRRLEFNGLFAQWLPLTTQNDKDTQSLVRSFLDVFPYATLWTTEMHEMLLVGSYSPIELDTTQIARRFAQSSVSTTLQTVGISSPAALMATWVTGREGLERYASNVRPVTDDDPRIEYASWVRPKEITSTLPKLLALRTEPPLIGGDDVLRAEVARQRDSLWDFYAGGIAAYDGDREQWTQAMQRVMASDDKNPYYLWLLGSAR</sequence>
<dbReference type="GO" id="GO:0006596">
    <property type="term" value="P:polyamine biosynthetic process"/>
    <property type="evidence" value="ECO:0007669"/>
    <property type="project" value="UniProtKB-UniRule"/>
</dbReference>
<feature type="domain" description="PABS" evidence="6">
    <location>
        <begin position="482"/>
        <end position="730"/>
    </location>
</feature>
<keyword evidence="5" id="KW-0812">Transmembrane</keyword>
<dbReference type="KEGG" id="tgi:RBB81_00895"/>
<feature type="transmembrane region" description="Helical" evidence="5">
    <location>
        <begin position="258"/>
        <end position="277"/>
    </location>
</feature>
<feature type="transmembrane region" description="Helical" evidence="5">
    <location>
        <begin position="323"/>
        <end position="345"/>
    </location>
</feature>
<keyword evidence="5" id="KW-0472">Membrane</keyword>
<keyword evidence="2 4" id="KW-0808">Transferase</keyword>
<dbReference type="InterPro" id="IPR029063">
    <property type="entry name" value="SAM-dependent_MTases_sf"/>
</dbReference>
<evidence type="ECO:0000313" key="7">
    <source>
        <dbReference type="EMBL" id="XCB22505.1"/>
    </source>
</evidence>
<dbReference type="NCBIfam" id="NF037959">
    <property type="entry name" value="MFS_SpdSyn"/>
    <property type="match status" value="1"/>
</dbReference>
<evidence type="ECO:0000256" key="1">
    <source>
        <dbReference type="ARBA" id="ARBA00007867"/>
    </source>
</evidence>
<feature type="transmembrane region" description="Helical" evidence="5">
    <location>
        <begin position="365"/>
        <end position="391"/>
    </location>
</feature>
<name>A0AAU7Z0W2_9BACT</name>
<dbReference type="GO" id="GO:0016740">
    <property type="term" value="F:transferase activity"/>
    <property type="evidence" value="ECO:0007669"/>
    <property type="project" value="UniProtKB-UniRule"/>
</dbReference>
<dbReference type="PROSITE" id="PS51006">
    <property type="entry name" value="PABS_2"/>
    <property type="match status" value="1"/>
</dbReference>
<feature type="transmembrane region" description="Helical" evidence="5">
    <location>
        <begin position="42"/>
        <end position="62"/>
    </location>
</feature>
<proteinExistence type="inferred from homology"/>
<dbReference type="Pfam" id="PF01564">
    <property type="entry name" value="Spermine_synth"/>
    <property type="match status" value="1"/>
</dbReference>
<comment type="caution">
    <text evidence="4">Lacks conserved residue(s) required for the propagation of feature annotation.</text>
</comment>